<dbReference type="RefSeq" id="WP_011979472.1">
    <property type="nucleotide sequence ID" value="NC_009660.1"/>
</dbReference>
<dbReference type="AlphaFoldDB" id="A6WH77"/>
<reference evidence="2" key="1">
    <citation type="journal article" date="2008" name="PLoS ONE">
        <title>Survival in nuclear waste, extreme resistance, and potential applications gleaned from the genome sequence of Kineococcus radiotolerans SRS30216.</title>
        <authorList>
            <person name="Bagwell C.E."/>
            <person name="Bhat S."/>
            <person name="Hawkins G.M."/>
            <person name="Smith B.W."/>
            <person name="Biswas T."/>
            <person name="Hoover T.R."/>
            <person name="Saunders E."/>
            <person name="Han C.S."/>
            <person name="Tsodikov O.V."/>
            <person name="Shimkets L.J."/>
        </authorList>
    </citation>
    <scope>NUCLEOTIDE SEQUENCE [LARGE SCALE GENOMIC DNA]</scope>
    <source>
        <strain evidence="2">ATCC BAA-149 / DSM 14245 / SRS30216</strain>
    </source>
</reference>
<keyword evidence="2" id="KW-1185">Reference proteome</keyword>
<dbReference type="HOGENOM" id="CLU_2617306_0_0_11"/>
<geneLocation type="plasmid" evidence="1 2">
    <name>pKRAD02</name>
</geneLocation>
<sequence length="78" mass="8849">MQNKITTAQNADRNDQRLVATMTKLAPAIARQLTRKASQRTPDRVEVFVTLLCDRLRPGRENRLSVRDAWEASGLATR</sequence>
<keyword evidence="1" id="KW-0614">Plasmid</keyword>
<evidence type="ECO:0000313" key="1">
    <source>
        <dbReference type="EMBL" id="ABS06166.1"/>
    </source>
</evidence>
<dbReference type="KEGG" id="kra:Krad_4708"/>
<gene>
    <name evidence="1" type="ordered locus">Krad_4708</name>
</gene>
<dbReference type="EMBL" id="CP000752">
    <property type="protein sequence ID" value="ABS06166.1"/>
    <property type="molecule type" value="Genomic_DNA"/>
</dbReference>
<accession>A6WH77</accession>
<protein>
    <submittedName>
        <fullName evidence="1">Uncharacterized protein</fullName>
    </submittedName>
</protein>
<evidence type="ECO:0000313" key="2">
    <source>
        <dbReference type="Proteomes" id="UP000001116"/>
    </source>
</evidence>
<dbReference type="Proteomes" id="UP000001116">
    <property type="component" value="Plasmid pKRAD02"/>
</dbReference>
<proteinExistence type="predicted"/>
<organism evidence="1 2">
    <name type="scientific">Kineococcus radiotolerans (strain ATCC BAA-149 / DSM 14245 / SRS30216)</name>
    <dbReference type="NCBI Taxonomy" id="266940"/>
    <lineage>
        <taxon>Bacteria</taxon>
        <taxon>Bacillati</taxon>
        <taxon>Actinomycetota</taxon>
        <taxon>Actinomycetes</taxon>
        <taxon>Kineosporiales</taxon>
        <taxon>Kineosporiaceae</taxon>
        <taxon>Kineococcus</taxon>
    </lineage>
</organism>
<name>A6WH77_KINRD</name>